<name>A0ABM1IWN7_POLDO</name>
<dbReference type="InterPro" id="IPR027902">
    <property type="entry name" value="DUF4487"/>
</dbReference>
<feature type="signal peptide" evidence="1">
    <location>
        <begin position="1"/>
        <end position="16"/>
    </location>
</feature>
<dbReference type="SUPFAM" id="SSF48371">
    <property type="entry name" value="ARM repeat"/>
    <property type="match status" value="1"/>
</dbReference>
<sequence>MTSLINVITLLGAVAANLQSLDMKSFVKVTMIFGKLNMTYISDIKKTSPEKILMSFQQITEKTNLLYSTVLDPNSNTKEWILRSACLIVNVIIRLTSAYNEYLNDDFLFTLTELLLKLYRCIAFLTKNITNDTLKNDISSTTTNLLNALLKTNNFDQIYFQYGRKKDGDKLGFHLLTLAILETINKIPYDKHCIWMLGTQSVFDIVFTNFNYLQEELYTEELQFTSNYSINKKPLQEELYTEELQFTSNYSINKKPCSNDLYTITLISISKFIVSIPSQNFHVVEKILLKHLLSGYFWNSLLSSDVWYLIGRYSSSDLCSSHVKYLMRTYAVLIERNNTFEVCILKNLISRLYNLLQENVKHSVVIELDDIDTCLWTHFSQLLPNQTRMVISKRLAFRINNIQDLVNNFFEEPSEKHWYQLMKLIPATNKFSSTMDTKMFNVVSKLWEFITNIIEECEYRYLFILSDFSMSILDGTKYEFFNKDSIINAISNLSLHALPHAKIKIAYYLEDLIATFKKYEPNNVINGVVKIHSRLLEDENPWVYQENLECFDRFSSTCLSEGLVVKIADTISGKSKICDSVPAYLSRMQYYKLQDVRDIKVYLLCLIKYFLNGSTRHICMNFQDSKRDVKIPRIETETIKCNITSQELNERVNSICEELRNILKRKTDINEVSLRNLRTVLTRLTE</sequence>
<dbReference type="Proteomes" id="UP000694924">
    <property type="component" value="Unplaced"/>
</dbReference>
<evidence type="ECO:0000256" key="1">
    <source>
        <dbReference type="SAM" id="SignalP"/>
    </source>
</evidence>
<dbReference type="GeneID" id="107070701"/>
<keyword evidence="1" id="KW-0732">Signal</keyword>
<accession>A0ABM1IWN7</accession>
<reference evidence="3" key="1">
    <citation type="submission" date="2025-08" db="UniProtKB">
        <authorList>
            <consortium name="RefSeq"/>
        </authorList>
    </citation>
    <scope>IDENTIFICATION</scope>
    <source>
        <tissue evidence="3">Whole body</tissue>
    </source>
</reference>
<keyword evidence="2" id="KW-1185">Reference proteome</keyword>
<gene>
    <name evidence="3" type="primary">LOC107070701</name>
</gene>
<dbReference type="RefSeq" id="XP_015184624.1">
    <property type="nucleotide sequence ID" value="XM_015329138.1"/>
</dbReference>
<dbReference type="PANTHER" id="PTHR16071">
    <property type="entry name" value="CHROMOSOME 1 OPEN READING FRAME 112"/>
    <property type="match status" value="1"/>
</dbReference>
<evidence type="ECO:0000313" key="2">
    <source>
        <dbReference type="Proteomes" id="UP000694924"/>
    </source>
</evidence>
<dbReference type="PANTHER" id="PTHR16071:SF2">
    <property type="entry name" value="FIGNL1-INTERACTING REGULATOR OF RECOMBINATION AND MITOSIS"/>
    <property type="match status" value="1"/>
</dbReference>
<dbReference type="Pfam" id="PF14868">
    <property type="entry name" value="DUF4487"/>
    <property type="match status" value="1"/>
</dbReference>
<evidence type="ECO:0000313" key="3">
    <source>
        <dbReference type="RefSeq" id="XP_015184624.1"/>
    </source>
</evidence>
<feature type="chain" id="PRO_5046925552" evidence="1">
    <location>
        <begin position="17"/>
        <end position="686"/>
    </location>
</feature>
<protein>
    <submittedName>
        <fullName evidence="3">Uncharacterized protein LOC107070701</fullName>
    </submittedName>
</protein>
<proteinExistence type="predicted"/>
<dbReference type="InterPro" id="IPR016024">
    <property type="entry name" value="ARM-type_fold"/>
</dbReference>
<organism evidence="2 3">
    <name type="scientific">Polistes dominula</name>
    <name type="common">European paper wasp</name>
    <name type="synonym">Vespa dominula</name>
    <dbReference type="NCBI Taxonomy" id="743375"/>
    <lineage>
        <taxon>Eukaryota</taxon>
        <taxon>Metazoa</taxon>
        <taxon>Ecdysozoa</taxon>
        <taxon>Arthropoda</taxon>
        <taxon>Hexapoda</taxon>
        <taxon>Insecta</taxon>
        <taxon>Pterygota</taxon>
        <taxon>Neoptera</taxon>
        <taxon>Endopterygota</taxon>
        <taxon>Hymenoptera</taxon>
        <taxon>Apocrita</taxon>
        <taxon>Aculeata</taxon>
        <taxon>Vespoidea</taxon>
        <taxon>Vespidae</taxon>
        <taxon>Polistinae</taxon>
        <taxon>Polistini</taxon>
        <taxon>Polistes</taxon>
    </lineage>
</organism>